<dbReference type="AlphaFoldDB" id="A0A423WN61"/>
<reference evidence="2 3" key="1">
    <citation type="submission" date="2015-09" db="EMBL/GenBank/DDBJ databases">
        <title>Host preference determinants of Valsa canker pathogens revealed by comparative genomics.</title>
        <authorList>
            <person name="Yin Z."/>
            <person name="Huang L."/>
        </authorList>
    </citation>
    <scope>NUCLEOTIDE SEQUENCE [LARGE SCALE GENOMIC DNA]</scope>
    <source>
        <strain evidence="2 3">03-1</strain>
    </source>
</reference>
<feature type="compositionally biased region" description="Basic residues" evidence="1">
    <location>
        <begin position="71"/>
        <end position="80"/>
    </location>
</feature>
<comment type="caution">
    <text evidence="2">The sequence shown here is derived from an EMBL/GenBank/DDBJ whole genome shotgun (WGS) entry which is preliminary data.</text>
</comment>
<keyword evidence="3" id="KW-1185">Reference proteome</keyword>
<sequence>MPSFSSHHCPICNRVGDRRCIQRGHYIECHIHPGSFHSTVTDCVKCTAAEKRERATSKDAEDETNREMHNKKAKKAKPTKPPHEKTIKQLRK</sequence>
<dbReference type="OrthoDB" id="5237936at2759"/>
<evidence type="ECO:0000313" key="3">
    <source>
        <dbReference type="Proteomes" id="UP000283895"/>
    </source>
</evidence>
<organism evidence="2 3">
    <name type="scientific">Cytospora schulzeri</name>
    <dbReference type="NCBI Taxonomy" id="448051"/>
    <lineage>
        <taxon>Eukaryota</taxon>
        <taxon>Fungi</taxon>
        <taxon>Dikarya</taxon>
        <taxon>Ascomycota</taxon>
        <taxon>Pezizomycotina</taxon>
        <taxon>Sordariomycetes</taxon>
        <taxon>Sordariomycetidae</taxon>
        <taxon>Diaporthales</taxon>
        <taxon>Cytosporaceae</taxon>
        <taxon>Cytospora</taxon>
    </lineage>
</organism>
<dbReference type="Proteomes" id="UP000283895">
    <property type="component" value="Unassembled WGS sequence"/>
</dbReference>
<evidence type="ECO:0000313" key="2">
    <source>
        <dbReference type="EMBL" id="ROW04724.1"/>
    </source>
</evidence>
<gene>
    <name evidence="2" type="ORF">VMCG_04879</name>
</gene>
<feature type="compositionally biased region" description="Basic and acidic residues" evidence="1">
    <location>
        <begin position="50"/>
        <end position="70"/>
    </location>
</feature>
<accession>A0A423WN61</accession>
<proteinExistence type="predicted"/>
<feature type="region of interest" description="Disordered" evidence="1">
    <location>
        <begin position="50"/>
        <end position="92"/>
    </location>
</feature>
<protein>
    <submittedName>
        <fullName evidence="2">Uncharacterized protein</fullName>
    </submittedName>
</protein>
<name>A0A423WN61_9PEZI</name>
<dbReference type="EMBL" id="LKEA01000013">
    <property type="protein sequence ID" value="ROW04724.1"/>
    <property type="molecule type" value="Genomic_DNA"/>
</dbReference>
<evidence type="ECO:0000256" key="1">
    <source>
        <dbReference type="SAM" id="MobiDB-lite"/>
    </source>
</evidence>
<feature type="compositionally biased region" description="Basic and acidic residues" evidence="1">
    <location>
        <begin position="81"/>
        <end position="92"/>
    </location>
</feature>